<keyword evidence="2" id="KW-1185">Reference proteome</keyword>
<dbReference type="Proteomes" id="UP001234297">
    <property type="component" value="Chromosome 10"/>
</dbReference>
<accession>A0ACC2KKH0</accession>
<sequence>MGHKVGLNTFADLSNEEFREVYLSKISKPMKNKADGGRADGKYSTCKAPASLDWRKRGAVTGVKNQGSCGCCWAFSSTGAMEGINAITTGDSHQSIRARTCRMRFDQLRL</sequence>
<reference evidence="1 2" key="1">
    <citation type="journal article" date="2022" name="Hortic Res">
        <title>A haplotype resolved chromosomal level avocado genome allows analysis of novel avocado genes.</title>
        <authorList>
            <person name="Nath O."/>
            <person name="Fletcher S.J."/>
            <person name="Hayward A."/>
            <person name="Shaw L.M."/>
            <person name="Masouleh A.K."/>
            <person name="Furtado A."/>
            <person name="Henry R.J."/>
            <person name="Mitter N."/>
        </authorList>
    </citation>
    <scope>NUCLEOTIDE SEQUENCE [LARGE SCALE GENOMIC DNA]</scope>
    <source>
        <strain evidence="2">cv. Hass</strain>
    </source>
</reference>
<name>A0ACC2KKH0_PERAE</name>
<evidence type="ECO:0000313" key="1">
    <source>
        <dbReference type="EMBL" id="KAJ8621671.1"/>
    </source>
</evidence>
<comment type="caution">
    <text evidence="1">The sequence shown here is derived from an EMBL/GenBank/DDBJ whole genome shotgun (WGS) entry which is preliminary data.</text>
</comment>
<gene>
    <name evidence="1" type="ORF">MRB53_030200</name>
</gene>
<protein>
    <submittedName>
        <fullName evidence="1">Uncharacterized protein</fullName>
    </submittedName>
</protein>
<dbReference type="EMBL" id="CM056818">
    <property type="protein sequence ID" value="KAJ8621671.1"/>
    <property type="molecule type" value="Genomic_DNA"/>
</dbReference>
<proteinExistence type="predicted"/>
<organism evidence="1 2">
    <name type="scientific">Persea americana</name>
    <name type="common">Avocado</name>
    <dbReference type="NCBI Taxonomy" id="3435"/>
    <lineage>
        <taxon>Eukaryota</taxon>
        <taxon>Viridiplantae</taxon>
        <taxon>Streptophyta</taxon>
        <taxon>Embryophyta</taxon>
        <taxon>Tracheophyta</taxon>
        <taxon>Spermatophyta</taxon>
        <taxon>Magnoliopsida</taxon>
        <taxon>Magnoliidae</taxon>
        <taxon>Laurales</taxon>
        <taxon>Lauraceae</taxon>
        <taxon>Persea</taxon>
    </lineage>
</organism>
<evidence type="ECO:0000313" key="2">
    <source>
        <dbReference type="Proteomes" id="UP001234297"/>
    </source>
</evidence>